<name>A0A852YZ49_9ACTN</name>
<dbReference type="EMBL" id="JACBYW010000007">
    <property type="protein sequence ID" value="NYH80344.1"/>
    <property type="molecule type" value="Genomic_DNA"/>
</dbReference>
<dbReference type="Proteomes" id="UP000548304">
    <property type="component" value="Unassembled WGS sequence"/>
</dbReference>
<evidence type="ECO:0000313" key="1">
    <source>
        <dbReference type="EMBL" id="NYH80344.1"/>
    </source>
</evidence>
<reference evidence="1 2" key="1">
    <citation type="submission" date="2020-07" db="EMBL/GenBank/DDBJ databases">
        <title>Genomic Encyclopedia of Type Strains, Phase III (KMG-III): the genomes of soil and plant-associated and newly described type strains.</title>
        <authorList>
            <person name="Whitman W."/>
        </authorList>
    </citation>
    <scope>NUCLEOTIDE SEQUENCE [LARGE SCALE GENOMIC DNA]</scope>
    <source>
        <strain evidence="1 2">CECT 8576</strain>
    </source>
</reference>
<accession>A0A852YZ49</accession>
<proteinExistence type="predicted"/>
<keyword evidence="2" id="KW-1185">Reference proteome</keyword>
<sequence length="31" mass="3740">MSTMRVITIQAAPVVRSDRKNKPFFWIWHHS</sequence>
<dbReference type="AlphaFoldDB" id="A0A852YZ49"/>
<protein>
    <submittedName>
        <fullName evidence="1">Uncharacterized protein</fullName>
    </submittedName>
</protein>
<gene>
    <name evidence="1" type="ORF">FHR84_003701</name>
</gene>
<evidence type="ECO:0000313" key="2">
    <source>
        <dbReference type="Proteomes" id="UP000548304"/>
    </source>
</evidence>
<organism evidence="1 2">
    <name type="scientific">Actinopolyspora biskrensis</name>
    <dbReference type="NCBI Taxonomy" id="1470178"/>
    <lineage>
        <taxon>Bacteria</taxon>
        <taxon>Bacillati</taxon>
        <taxon>Actinomycetota</taxon>
        <taxon>Actinomycetes</taxon>
        <taxon>Actinopolysporales</taxon>
        <taxon>Actinopolysporaceae</taxon>
        <taxon>Actinopolyspora</taxon>
    </lineage>
</organism>
<comment type="caution">
    <text evidence="1">The sequence shown here is derived from an EMBL/GenBank/DDBJ whole genome shotgun (WGS) entry which is preliminary data.</text>
</comment>